<accession>A0A182Q3Z7</accession>
<keyword evidence="1" id="KW-1133">Transmembrane helix</keyword>
<feature type="transmembrane region" description="Helical" evidence="1">
    <location>
        <begin position="62"/>
        <end position="82"/>
    </location>
</feature>
<name>A0A182Q3Z7_9DIPT</name>
<proteinExistence type="predicted"/>
<keyword evidence="1" id="KW-0812">Transmembrane</keyword>
<organism evidence="2 3">
    <name type="scientific">Anopheles farauti</name>
    <dbReference type="NCBI Taxonomy" id="69004"/>
    <lineage>
        <taxon>Eukaryota</taxon>
        <taxon>Metazoa</taxon>
        <taxon>Ecdysozoa</taxon>
        <taxon>Arthropoda</taxon>
        <taxon>Hexapoda</taxon>
        <taxon>Insecta</taxon>
        <taxon>Pterygota</taxon>
        <taxon>Neoptera</taxon>
        <taxon>Endopterygota</taxon>
        <taxon>Diptera</taxon>
        <taxon>Nematocera</taxon>
        <taxon>Culicoidea</taxon>
        <taxon>Culicidae</taxon>
        <taxon>Anophelinae</taxon>
        <taxon>Anopheles</taxon>
    </lineage>
</organism>
<protein>
    <submittedName>
        <fullName evidence="2">Uncharacterized protein</fullName>
    </submittedName>
</protein>
<dbReference type="AlphaFoldDB" id="A0A182Q3Z7"/>
<sequence>MDSGLMKFCDFHTDCDRTQKSLALQAGAIIFATRTQPRALASCVGVSAVKCIPNTTTIDHDFLIMPIVLAHVSCFSFFLRWSPAGRFYERRVELLLSLIRLVWWSWLVGWLVGWLAVEEAPCSCLAYANGNGEKSINEL</sequence>
<feature type="transmembrane region" description="Helical" evidence="1">
    <location>
        <begin position="94"/>
        <end position="117"/>
    </location>
</feature>
<keyword evidence="3" id="KW-1185">Reference proteome</keyword>
<dbReference type="EnsemblMetazoa" id="AFAF002612-RA">
    <property type="protein sequence ID" value="AFAF002612-PA"/>
    <property type="gene ID" value="AFAF002612"/>
</dbReference>
<dbReference type="VEuPathDB" id="VectorBase:AFAF002612"/>
<dbReference type="Proteomes" id="UP000075886">
    <property type="component" value="Unassembled WGS sequence"/>
</dbReference>
<reference evidence="2" key="2">
    <citation type="submission" date="2020-05" db="UniProtKB">
        <authorList>
            <consortium name="EnsemblMetazoa"/>
        </authorList>
    </citation>
    <scope>IDENTIFICATION</scope>
    <source>
        <strain evidence="2">FAR1</strain>
    </source>
</reference>
<evidence type="ECO:0000313" key="2">
    <source>
        <dbReference type="EnsemblMetazoa" id="AFAF002612-PA"/>
    </source>
</evidence>
<dbReference type="EMBL" id="AXCN02002306">
    <property type="status" value="NOT_ANNOTATED_CDS"/>
    <property type="molecule type" value="Genomic_DNA"/>
</dbReference>
<evidence type="ECO:0000256" key="1">
    <source>
        <dbReference type="SAM" id="Phobius"/>
    </source>
</evidence>
<keyword evidence="1" id="KW-0472">Membrane</keyword>
<reference evidence="3" key="1">
    <citation type="submission" date="2014-01" db="EMBL/GenBank/DDBJ databases">
        <title>The Genome Sequence of Anopheles farauti FAR1 (V2).</title>
        <authorList>
            <consortium name="The Broad Institute Genomics Platform"/>
            <person name="Neafsey D.E."/>
            <person name="Besansky N."/>
            <person name="Howell P."/>
            <person name="Walton C."/>
            <person name="Young S.K."/>
            <person name="Zeng Q."/>
            <person name="Gargeya S."/>
            <person name="Fitzgerald M."/>
            <person name="Haas B."/>
            <person name="Abouelleil A."/>
            <person name="Allen A.W."/>
            <person name="Alvarado L."/>
            <person name="Arachchi H.M."/>
            <person name="Berlin A.M."/>
            <person name="Chapman S.B."/>
            <person name="Gainer-Dewar J."/>
            <person name="Goldberg J."/>
            <person name="Griggs A."/>
            <person name="Gujja S."/>
            <person name="Hansen M."/>
            <person name="Howarth C."/>
            <person name="Imamovic A."/>
            <person name="Ireland A."/>
            <person name="Larimer J."/>
            <person name="McCowan C."/>
            <person name="Murphy C."/>
            <person name="Pearson M."/>
            <person name="Poon T.W."/>
            <person name="Priest M."/>
            <person name="Roberts A."/>
            <person name="Saif S."/>
            <person name="Shea T."/>
            <person name="Sisk P."/>
            <person name="Sykes S."/>
            <person name="Wortman J."/>
            <person name="Nusbaum C."/>
            <person name="Birren B."/>
        </authorList>
    </citation>
    <scope>NUCLEOTIDE SEQUENCE [LARGE SCALE GENOMIC DNA]</scope>
    <source>
        <strain evidence="3">FAR1</strain>
    </source>
</reference>
<evidence type="ECO:0000313" key="3">
    <source>
        <dbReference type="Proteomes" id="UP000075886"/>
    </source>
</evidence>